<evidence type="ECO:0000313" key="5">
    <source>
        <dbReference type="Ensembl" id="ENSSRHP00000038718.1"/>
    </source>
</evidence>
<dbReference type="FunFam" id="4.10.410.10:FF:000006">
    <property type="entry name" value="Serine peptidase inhibitor, Kunitz type 1"/>
    <property type="match status" value="1"/>
</dbReference>
<proteinExistence type="predicted"/>
<keyword evidence="1" id="KW-0646">Protease inhibitor</keyword>
<evidence type="ECO:0000259" key="4">
    <source>
        <dbReference type="PROSITE" id="PS50279"/>
    </source>
</evidence>
<evidence type="ECO:0000256" key="2">
    <source>
        <dbReference type="ARBA" id="ARBA00022900"/>
    </source>
</evidence>
<dbReference type="PRINTS" id="PR00759">
    <property type="entry name" value="BASICPTASE"/>
</dbReference>
<organism evidence="5 6">
    <name type="scientific">Sinocyclocheilus rhinocerous</name>
    <dbReference type="NCBI Taxonomy" id="307959"/>
    <lineage>
        <taxon>Eukaryota</taxon>
        <taxon>Metazoa</taxon>
        <taxon>Chordata</taxon>
        <taxon>Craniata</taxon>
        <taxon>Vertebrata</taxon>
        <taxon>Euteleostomi</taxon>
        <taxon>Actinopterygii</taxon>
        <taxon>Neopterygii</taxon>
        <taxon>Teleostei</taxon>
        <taxon>Ostariophysi</taxon>
        <taxon>Cypriniformes</taxon>
        <taxon>Cyprinidae</taxon>
        <taxon>Cyprininae</taxon>
        <taxon>Sinocyclocheilus</taxon>
    </lineage>
</organism>
<dbReference type="InterPro" id="IPR002223">
    <property type="entry name" value="Kunitz_BPTI"/>
</dbReference>
<dbReference type="Ensembl" id="ENSSRHT00000039824.1">
    <property type="protein sequence ID" value="ENSSRHP00000038718.1"/>
    <property type="gene ID" value="ENSSRHG00000019734.1"/>
</dbReference>
<dbReference type="PROSITE" id="PS00280">
    <property type="entry name" value="BPTI_KUNITZ_1"/>
    <property type="match status" value="1"/>
</dbReference>
<evidence type="ECO:0000313" key="6">
    <source>
        <dbReference type="Proteomes" id="UP000472270"/>
    </source>
</evidence>
<sequence>KNAVTSNHCRLPSVVGNCRAAFPRFYYDVINQTCKRFVYGGCGGNDNNFNSQEECEASCSGVTGKYPTIFSVLIFQFYANLCKRFIASNATRFIIPNAIVMDIL</sequence>
<keyword evidence="3" id="KW-1015">Disulfide bond</keyword>
<dbReference type="Proteomes" id="UP000472270">
    <property type="component" value="Unassembled WGS sequence"/>
</dbReference>
<protein>
    <recommendedName>
        <fullName evidence="4">BPTI/Kunitz inhibitor domain-containing protein</fullName>
    </recommendedName>
</protein>
<name>A0A673IIP1_9TELE</name>
<dbReference type="SUPFAM" id="SSF57362">
    <property type="entry name" value="BPTI-like"/>
    <property type="match status" value="1"/>
</dbReference>
<dbReference type="InterPro" id="IPR020901">
    <property type="entry name" value="Prtase_inh_Kunz-CS"/>
</dbReference>
<evidence type="ECO:0000256" key="1">
    <source>
        <dbReference type="ARBA" id="ARBA00022690"/>
    </source>
</evidence>
<feature type="domain" description="BPTI/Kunitz inhibitor" evidence="4">
    <location>
        <begin position="9"/>
        <end position="59"/>
    </location>
</feature>
<dbReference type="InterPro" id="IPR036880">
    <property type="entry name" value="Kunitz_BPTI_sf"/>
</dbReference>
<dbReference type="AlphaFoldDB" id="A0A673IIP1"/>
<dbReference type="PANTHER" id="PTHR47247">
    <property type="entry name" value="KUNITZ-TYPE PROTEASE INHIBITOR 2"/>
    <property type="match status" value="1"/>
</dbReference>
<reference evidence="5" key="1">
    <citation type="submission" date="2025-08" db="UniProtKB">
        <authorList>
            <consortium name="Ensembl"/>
        </authorList>
    </citation>
    <scope>IDENTIFICATION</scope>
</reference>
<keyword evidence="2" id="KW-0722">Serine protease inhibitor</keyword>
<dbReference type="Pfam" id="PF00014">
    <property type="entry name" value="Kunitz_BPTI"/>
    <property type="match status" value="1"/>
</dbReference>
<dbReference type="GO" id="GO:0004867">
    <property type="term" value="F:serine-type endopeptidase inhibitor activity"/>
    <property type="evidence" value="ECO:0007669"/>
    <property type="project" value="UniProtKB-KW"/>
</dbReference>
<reference evidence="5" key="2">
    <citation type="submission" date="2025-09" db="UniProtKB">
        <authorList>
            <consortium name="Ensembl"/>
        </authorList>
    </citation>
    <scope>IDENTIFICATION</scope>
</reference>
<dbReference type="PROSITE" id="PS50279">
    <property type="entry name" value="BPTI_KUNITZ_2"/>
    <property type="match status" value="1"/>
</dbReference>
<dbReference type="PANTHER" id="PTHR47247:SF1">
    <property type="entry name" value="KUNITZ-TYPE PROTEASE INHIBITOR 2"/>
    <property type="match status" value="1"/>
</dbReference>
<evidence type="ECO:0000256" key="3">
    <source>
        <dbReference type="ARBA" id="ARBA00023157"/>
    </source>
</evidence>
<accession>A0A673IIP1</accession>
<keyword evidence="6" id="KW-1185">Reference proteome</keyword>
<dbReference type="SMART" id="SM00131">
    <property type="entry name" value="KU"/>
    <property type="match status" value="1"/>
</dbReference>
<dbReference type="Gene3D" id="4.10.410.10">
    <property type="entry name" value="Pancreatic trypsin inhibitor Kunitz domain"/>
    <property type="match status" value="1"/>
</dbReference>